<dbReference type="Proteomes" id="UP001163255">
    <property type="component" value="Chromosome"/>
</dbReference>
<reference evidence="1" key="1">
    <citation type="submission" date="2022-10" db="EMBL/GenBank/DDBJ databases">
        <title>Completed Genome Sequence of two octocoral isolated bacterium, Endozoicomonas euniceicola EF212T and Endozoicomonas gorgoniicola PS125T.</title>
        <authorList>
            <person name="Chiou Y.-J."/>
            <person name="Chen Y.-H."/>
        </authorList>
    </citation>
    <scope>NUCLEOTIDE SEQUENCE</scope>
    <source>
        <strain evidence="1">EF212</strain>
    </source>
</reference>
<proteinExistence type="predicted"/>
<gene>
    <name evidence="1" type="ORF">NX720_22140</name>
</gene>
<organism evidence="1 2">
    <name type="scientific">Endozoicomonas euniceicola</name>
    <dbReference type="NCBI Taxonomy" id="1234143"/>
    <lineage>
        <taxon>Bacteria</taxon>
        <taxon>Pseudomonadati</taxon>
        <taxon>Pseudomonadota</taxon>
        <taxon>Gammaproteobacteria</taxon>
        <taxon>Oceanospirillales</taxon>
        <taxon>Endozoicomonadaceae</taxon>
        <taxon>Endozoicomonas</taxon>
    </lineage>
</organism>
<accession>A0ABY6GRZ2</accession>
<evidence type="ECO:0000313" key="2">
    <source>
        <dbReference type="Proteomes" id="UP001163255"/>
    </source>
</evidence>
<keyword evidence="2" id="KW-1185">Reference proteome</keyword>
<sequence>MTPYLASPIPLMQGSFEACEVVSGKQPCFNYTLCPKEGVCLGSVAHISEQSYKIYKAIIKADRLERSKTGETRAANVYDILLPAGFVQLRDVLTEIIFRFPHYRNIHCLFSRKVSGENLTDWNPYKLPSRFIQGQTGRWEFLEIDDLDFSLTDS</sequence>
<dbReference type="EMBL" id="CP103300">
    <property type="protein sequence ID" value="UYM15516.1"/>
    <property type="molecule type" value="Genomic_DNA"/>
</dbReference>
<evidence type="ECO:0000313" key="1">
    <source>
        <dbReference type="EMBL" id="UYM15516.1"/>
    </source>
</evidence>
<name>A0ABY6GRZ2_9GAMM</name>
<protein>
    <submittedName>
        <fullName evidence="1">Uncharacterized protein</fullName>
    </submittedName>
</protein>